<organism evidence="2 3">
    <name type="scientific">Capnocytophaga gingivalis</name>
    <dbReference type="NCBI Taxonomy" id="1017"/>
    <lineage>
        <taxon>Bacteria</taxon>
        <taxon>Pseudomonadati</taxon>
        <taxon>Bacteroidota</taxon>
        <taxon>Flavobacteriia</taxon>
        <taxon>Flavobacteriales</taxon>
        <taxon>Flavobacteriaceae</taxon>
        <taxon>Capnocytophaga</taxon>
    </lineage>
</organism>
<name>A0A250FMN3_9FLAO</name>
<dbReference type="SUPFAM" id="SSF51735">
    <property type="entry name" value="NAD(P)-binding Rossmann-fold domains"/>
    <property type="match status" value="1"/>
</dbReference>
<dbReference type="InterPro" id="IPR051783">
    <property type="entry name" value="NAD(P)-dependent_oxidoreduct"/>
</dbReference>
<evidence type="ECO:0000313" key="2">
    <source>
        <dbReference type="EMBL" id="ATA86354.1"/>
    </source>
</evidence>
<dbReference type="KEGG" id="cgh:CGC50_03765"/>
<dbReference type="InterPro" id="IPR001509">
    <property type="entry name" value="Epimerase_deHydtase"/>
</dbReference>
<dbReference type="InterPro" id="IPR036291">
    <property type="entry name" value="NAD(P)-bd_dom_sf"/>
</dbReference>
<dbReference type="GO" id="GO:0005737">
    <property type="term" value="C:cytoplasm"/>
    <property type="evidence" value="ECO:0007669"/>
    <property type="project" value="TreeGrafter"/>
</dbReference>
<accession>A0A250FMN3</accession>
<dbReference type="OrthoDB" id="596910at2"/>
<dbReference type="GO" id="GO:0004029">
    <property type="term" value="F:aldehyde dehydrogenase (NAD+) activity"/>
    <property type="evidence" value="ECO:0007669"/>
    <property type="project" value="TreeGrafter"/>
</dbReference>
<feature type="domain" description="NAD-dependent epimerase/dehydratase" evidence="1">
    <location>
        <begin position="2"/>
        <end position="231"/>
    </location>
</feature>
<reference evidence="3" key="1">
    <citation type="submission" date="2017-06" db="EMBL/GenBank/DDBJ databases">
        <title>Capnocytophaga spp. assemblies.</title>
        <authorList>
            <person name="Gulvik C.A."/>
        </authorList>
    </citation>
    <scope>NUCLEOTIDE SEQUENCE [LARGE SCALE GENOMIC DNA]</scope>
    <source>
        <strain evidence="3">H1496</strain>
    </source>
</reference>
<dbReference type="AlphaFoldDB" id="A0A250FMN3"/>
<sequence>MIVVTGGTGLVGAHLLYELLCAGATTIRALYRKSKNTSLLEKIFQTYNPNALPIIQKIEWVQADILDVPALERALQGVDFLYHCAGMVSFDDSDAQLLYQNNAEGTANIVNIALYRGVKKLCYVSTIATFSAKEGTEVTEQTPQELSVANDKAYALSKYSAEMEVWRGVQEGLPAVVVYPSVVVGVGVEQHSAMNIQKLCRSRYITQGGTGFVAAQDVAHAMRLLMESFVENQGFILNGENLSYQQFFEYLRESHPELPKKKMLSTNALRWLSYADTFLSFFGKKRELSPKMVQTLQSVSSYNGERITHTLPFTYTPIQEVLKRLVL</sequence>
<proteinExistence type="predicted"/>
<dbReference type="EMBL" id="CP022386">
    <property type="protein sequence ID" value="ATA86354.1"/>
    <property type="molecule type" value="Genomic_DNA"/>
</dbReference>
<gene>
    <name evidence="2" type="ORF">CGC50_03765</name>
</gene>
<dbReference type="PANTHER" id="PTHR48079:SF6">
    <property type="entry name" value="NAD(P)-BINDING DOMAIN-CONTAINING PROTEIN-RELATED"/>
    <property type="match status" value="1"/>
</dbReference>
<dbReference type="Pfam" id="PF01370">
    <property type="entry name" value="Epimerase"/>
    <property type="match status" value="1"/>
</dbReference>
<evidence type="ECO:0000313" key="3">
    <source>
        <dbReference type="Proteomes" id="UP000217250"/>
    </source>
</evidence>
<dbReference type="PANTHER" id="PTHR48079">
    <property type="entry name" value="PROTEIN YEEZ"/>
    <property type="match status" value="1"/>
</dbReference>
<protein>
    <submittedName>
        <fullName evidence="2">Epimerase</fullName>
    </submittedName>
</protein>
<dbReference type="GeneID" id="84807678"/>
<dbReference type="RefSeq" id="WP_095909744.1">
    <property type="nucleotide sequence ID" value="NZ_CP022386.1"/>
</dbReference>
<evidence type="ECO:0000259" key="1">
    <source>
        <dbReference type="Pfam" id="PF01370"/>
    </source>
</evidence>
<dbReference type="Proteomes" id="UP000217250">
    <property type="component" value="Chromosome"/>
</dbReference>
<dbReference type="Gene3D" id="3.40.50.720">
    <property type="entry name" value="NAD(P)-binding Rossmann-like Domain"/>
    <property type="match status" value="1"/>
</dbReference>